<dbReference type="GO" id="GO:0005886">
    <property type="term" value="C:plasma membrane"/>
    <property type="evidence" value="ECO:0007669"/>
    <property type="project" value="UniProtKB-SubCell"/>
</dbReference>
<feature type="transmembrane region" description="Helical" evidence="8">
    <location>
        <begin position="85"/>
        <end position="104"/>
    </location>
</feature>
<protein>
    <recommendedName>
        <fullName evidence="9">CN hydrolase domain-containing protein</fullName>
    </recommendedName>
</protein>
<evidence type="ECO:0000256" key="8">
    <source>
        <dbReference type="SAM" id="Phobius"/>
    </source>
</evidence>
<feature type="transmembrane region" description="Helical" evidence="8">
    <location>
        <begin position="110"/>
        <end position="133"/>
    </location>
</feature>
<name>A0A9D5JWX8_9BACT</name>
<dbReference type="AlphaFoldDB" id="A0A9D5JWX8"/>
<keyword evidence="7" id="KW-0012">Acyltransferase</keyword>
<accession>A0A9D5JWX8</accession>
<dbReference type="EMBL" id="WJJP01000444">
    <property type="protein sequence ID" value="MBD3325645.1"/>
    <property type="molecule type" value="Genomic_DNA"/>
</dbReference>
<keyword evidence="2" id="KW-1003">Cell membrane</keyword>
<feature type="domain" description="CN hydrolase" evidence="9">
    <location>
        <begin position="254"/>
        <end position="494"/>
    </location>
</feature>
<organism evidence="10 11">
    <name type="scientific">candidate division KSB3 bacterium</name>
    <dbReference type="NCBI Taxonomy" id="2044937"/>
    <lineage>
        <taxon>Bacteria</taxon>
        <taxon>candidate division KSB3</taxon>
    </lineage>
</organism>
<evidence type="ECO:0000256" key="2">
    <source>
        <dbReference type="ARBA" id="ARBA00022475"/>
    </source>
</evidence>
<dbReference type="GO" id="GO:0016410">
    <property type="term" value="F:N-acyltransferase activity"/>
    <property type="evidence" value="ECO:0007669"/>
    <property type="project" value="InterPro"/>
</dbReference>
<dbReference type="PROSITE" id="PS50263">
    <property type="entry name" value="CN_HYDROLASE"/>
    <property type="match status" value="1"/>
</dbReference>
<keyword evidence="6 8" id="KW-0472">Membrane</keyword>
<dbReference type="Proteomes" id="UP000649604">
    <property type="component" value="Unassembled WGS sequence"/>
</dbReference>
<evidence type="ECO:0000256" key="7">
    <source>
        <dbReference type="ARBA" id="ARBA00023315"/>
    </source>
</evidence>
<feature type="transmembrane region" description="Helical" evidence="8">
    <location>
        <begin position="145"/>
        <end position="165"/>
    </location>
</feature>
<feature type="transmembrane region" description="Helical" evidence="8">
    <location>
        <begin position="57"/>
        <end position="76"/>
    </location>
</feature>
<sequence>MIRGGMGKNCCLLSEEDNMENKARRQGDFIMQHKKYHSLILFVLGFGMFLFTRMSKFVPTIPVTILIAPIFLLRFIRTQPKTRGIVFTLLGFLAIMNIGLWGIFDDVAGVSSLVFNLIRSSLLALLYFLPFMLDRLIYPKFKDKGAFSTLTFPVITTAVFFFLTIEGPFEGSYQMGKFLYGPTILQQLISLFGLPASVFITSWFASVVNYAWEHEWTWNTSKTVAITYSVLLVAVLIYGVVYTSSLVGPESDTVKVAAINFPPEDGKSVSMETIFYQKITSPFEKRLSKIEHATNIAASNGAKIVSFQEFAIVINEEDRERLIQRCQDIAQAHNVYFSLTYAYFAQEGKGKNIHLLLDHTGEILLEYQKKYLAGMGDMGETRVFAKGPEILQSVETPYGRISVSVCREIDMAKYMVQAGRQGVDIMLSSSYEWPQNLVINFGYMRGIESGFSLVRPTYNGITFASDFNGRILNQMAFGDTVDDGVGIMYAEVPTQGVSTLYPHIGDIFGWICVVGFVGFIGVSLIQRNKN</sequence>
<gene>
    <name evidence="10" type="ORF">GF339_13755</name>
</gene>
<comment type="subcellular location">
    <subcellularLocation>
        <location evidence="1">Cell membrane</location>
        <topology evidence="1">Multi-pass membrane protein</topology>
    </subcellularLocation>
</comment>
<dbReference type="InterPro" id="IPR036526">
    <property type="entry name" value="C-N_Hydrolase_sf"/>
</dbReference>
<reference evidence="10" key="1">
    <citation type="submission" date="2019-11" db="EMBL/GenBank/DDBJ databases">
        <title>Microbial mats filling the niche in hypersaline microbial mats.</title>
        <authorList>
            <person name="Wong H.L."/>
            <person name="Macleod F.I."/>
            <person name="White R.A. III"/>
            <person name="Burns B.P."/>
        </authorList>
    </citation>
    <scope>NUCLEOTIDE SEQUENCE</scope>
    <source>
        <strain evidence="10">Rbin_158</strain>
    </source>
</reference>
<evidence type="ECO:0000256" key="4">
    <source>
        <dbReference type="ARBA" id="ARBA00022692"/>
    </source>
</evidence>
<evidence type="ECO:0000259" key="9">
    <source>
        <dbReference type="PROSITE" id="PS50263"/>
    </source>
</evidence>
<evidence type="ECO:0000313" key="10">
    <source>
        <dbReference type="EMBL" id="MBD3325645.1"/>
    </source>
</evidence>
<evidence type="ECO:0000313" key="11">
    <source>
        <dbReference type="Proteomes" id="UP000649604"/>
    </source>
</evidence>
<dbReference type="SUPFAM" id="SSF56317">
    <property type="entry name" value="Carbon-nitrogen hydrolase"/>
    <property type="match status" value="1"/>
</dbReference>
<dbReference type="Gene3D" id="3.60.110.10">
    <property type="entry name" value="Carbon-nitrogen hydrolase"/>
    <property type="match status" value="1"/>
</dbReference>
<keyword evidence="5 8" id="KW-1133">Transmembrane helix</keyword>
<feature type="transmembrane region" description="Helical" evidence="8">
    <location>
        <begin position="35"/>
        <end position="51"/>
    </location>
</feature>
<dbReference type="PANTHER" id="PTHR38686:SF1">
    <property type="entry name" value="APOLIPOPROTEIN N-ACYLTRANSFERASE"/>
    <property type="match status" value="1"/>
</dbReference>
<dbReference type="InterPro" id="IPR003010">
    <property type="entry name" value="C-N_Hydrolase"/>
</dbReference>
<evidence type="ECO:0000256" key="6">
    <source>
        <dbReference type="ARBA" id="ARBA00023136"/>
    </source>
</evidence>
<evidence type="ECO:0000256" key="5">
    <source>
        <dbReference type="ARBA" id="ARBA00022989"/>
    </source>
</evidence>
<feature type="transmembrane region" description="Helical" evidence="8">
    <location>
        <begin position="507"/>
        <end position="525"/>
    </location>
</feature>
<keyword evidence="3" id="KW-0808">Transferase</keyword>
<comment type="caution">
    <text evidence="10">The sequence shown here is derived from an EMBL/GenBank/DDBJ whole genome shotgun (WGS) entry which is preliminary data.</text>
</comment>
<evidence type="ECO:0000256" key="1">
    <source>
        <dbReference type="ARBA" id="ARBA00004651"/>
    </source>
</evidence>
<feature type="transmembrane region" description="Helical" evidence="8">
    <location>
        <begin position="224"/>
        <end position="242"/>
    </location>
</feature>
<proteinExistence type="predicted"/>
<dbReference type="InterPro" id="IPR004563">
    <property type="entry name" value="Apolipo_AcylTrfase"/>
</dbReference>
<keyword evidence="4 8" id="KW-0812">Transmembrane</keyword>
<dbReference type="Pfam" id="PF00795">
    <property type="entry name" value="CN_hydrolase"/>
    <property type="match status" value="1"/>
</dbReference>
<evidence type="ECO:0000256" key="3">
    <source>
        <dbReference type="ARBA" id="ARBA00022679"/>
    </source>
</evidence>
<dbReference type="CDD" id="cd07197">
    <property type="entry name" value="nitrilase"/>
    <property type="match status" value="1"/>
</dbReference>
<dbReference type="GO" id="GO:0042158">
    <property type="term" value="P:lipoprotein biosynthetic process"/>
    <property type="evidence" value="ECO:0007669"/>
    <property type="project" value="InterPro"/>
</dbReference>
<dbReference type="PANTHER" id="PTHR38686">
    <property type="entry name" value="APOLIPOPROTEIN N-ACYLTRANSFERASE"/>
    <property type="match status" value="1"/>
</dbReference>
<feature type="transmembrane region" description="Helical" evidence="8">
    <location>
        <begin position="185"/>
        <end position="212"/>
    </location>
</feature>